<organism evidence="2 3">
    <name type="scientific">Fibroporia radiculosa</name>
    <dbReference type="NCBI Taxonomy" id="599839"/>
    <lineage>
        <taxon>Eukaryota</taxon>
        <taxon>Fungi</taxon>
        <taxon>Dikarya</taxon>
        <taxon>Basidiomycota</taxon>
        <taxon>Agaricomycotina</taxon>
        <taxon>Agaricomycetes</taxon>
        <taxon>Polyporales</taxon>
        <taxon>Fibroporiaceae</taxon>
        <taxon>Fibroporia</taxon>
    </lineage>
</organism>
<dbReference type="EMBL" id="HE797018">
    <property type="protein sequence ID" value="CCM01098.1"/>
    <property type="molecule type" value="Genomic_DNA"/>
</dbReference>
<feature type="region of interest" description="Disordered" evidence="1">
    <location>
        <begin position="100"/>
        <end position="128"/>
    </location>
</feature>
<keyword evidence="3" id="KW-1185">Reference proteome</keyword>
<dbReference type="AlphaFoldDB" id="J4G4B9"/>
<gene>
    <name evidence="2" type="ORF">FIBRA_03146</name>
</gene>
<feature type="compositionally biased region" description="Polar residues" evidence="1">
    <location>
        <begin position="119"/>
        <end position="128"/>
    </location>
</feature>
<evidence type="ECO:0000313" key="3">
    <source>
        <dbReference type="Proteomes" id="UP000006352"/>
    </source>
</evidence>
<reference evidence="2 3" key="1">
    <citation type="journal article" date="2012" name="Appl. Environ. Microbiol.">
        <title>Short-read sequencing for genomic analysis of the brown rot fungus Fibroporia radiculosa.</title>
        <authorList>
            <person name="Tang J.D."/>
            <person name="Perkins A.D."/>
            <person name="Sonstegard T.S."/>
            <person name="Schroeder S.G."/>
            <person name="Burgess S.C."/>
            <person name="Diehl S.V."/>
        </authorList>
    </citation>
    <scope>NUCLEOTIDE SEQUENCE [LARGE SCALE GENOMIC DNA]</scope>
    <source>
        <strain evidence="2 3">TFFH 294</strain>
    </source>
</reference>
<sequence length="128" mass="14102">MLTTALAEVCKEHYQAVVPQVVPSIIRSQPVQRNVPQDADESEDEETAEAVPIVSETLAIRSHSRATLSTHEAIMAAFRKCLWIDADDKIDDQFATFSAPTSVHRSISSRKTKRKSTSGNPSSEACQF</sequence>
<evidence type="ECO:0000256" key="1">
    <source>
        <dbReference type="SAM" id="MobiDB-lite"/>
    </source>
</evidence>
<dbReference type="GeneID" id="24096009"/>
<dbReference type="Proteomes" id="UP000006352">
    <property type="component" value="Unassembled WGS sequence"/>
</dbReference>
<feature type="compositionally biased region" description="Acidic residues" evidence="1">
    <location>
        <begin position="38"/>
        <end position="48"/>
    </location>
</feature>
<feature type="compositionally biased region" description="Basic residues" evidence="1">
    <location>
        <begin position="107"/>
        <end position="116"/>
    </location>
</feature>
<feature type="region of interest" description="Disordered" evidence="1">
    <location>
        <begin position="28"/>
        <end position="51"/>
    </location>
</feature>
<proteinExistence type="predicted"/>
<dbReference type="RefSeq" id="XP_012180381.1">
    <property type="nucleotide sequence ID" value="XM_012324991.1"/>
</dbReference>
<dbReference type="HOGENOM" id="CLU_1959609_0_0_1"/>
<name>J4G4B9_9APHY</name>
<evidence type="ECO:0000313" key="2">
    <source>
        <dbReference type="EMBL" id="CCM01098.1"/>
    </source>
</evidence>
<dbReference type="InParanoid" id="J4G4B9"/>
<accession>J4G4B9</accession>
<protein>
    <submittedName>
        <fullName evidence="2">Uncharacterized protein</fullName>
    </submittedName>
</protein>